<proteinExistence type="predicted"/>
<evidence type="ECO:0000313" key="2">
    <source>
        <dbReference type="EMBL" id="SZF00638.1"/>
    </source>
</evidence>
<keyword evidence="1" id="KW-0732">Signal</keyword>
<feature type="signal peptide" evidence="1">
    <location>
        <begin position="1"/>
        <end position="21"/>
    </location>
</feature>
<sequence length="113" mass="12781">MKFLSLAPMTALAGFLHLVSAVWDDPLLECPSESMFMTSSIINMSSDAKASNILPSHPSYSEEIEAALEFTLKIRDGSMRKFLMQVVDPPKCVRLFEWGNEQWNECGESTRQY</sequence>
<feature type="chain" id="PRO_5016904429" evidence="1">
    <location>
        <begin position="22"/>
        <end position="113"/>
    </location>
</feature>
<dbReference type="VEuPathDB" id="FungiDB:BLGHR1_11381"/>
<protein>
    <submittedName>
        <fullName evidence="2">Uncharacterized protein</fullName>
    </submittedName>
</protein>
<name>A0A383ULQ0_BLUHO</name>
<dbReference type="AlphaFoldDB" id="A0A383ULQ0"/>
<gene>
    <name evidence="2" type="ORF">BLGHR1_11381</name>
</gene>
<organism evidence="2 3">
    <name type="scientific">Blumeria hordei</name>
    <name type="common">Barley powdery mildew</name>
    <name type="synonym">Blumeria graminis f. sp. hordei</name>
    <dbReference type="NCBI Taxonomy" id="2867405"/>
    <lineage>
        <taxon>Eukaryota</taxon>
        <taxon>Fungi</taxon>
        <taxon>Dikarya</taxon>
        <taxon>Ascomycota</taxon>
        <taxon>Pezizomycotina</taxon>
        <taxon>Leotiomycetes</taxon>
        <taxon>Erysiphales</taxon>
        <taxon>Erysiphaceae</taxon>
        <taxon>Blumeria</taxon>
    </lineage>
</organism>
<evidence type="ECO:0000256" key="1">
    <source>
        <dbReference type="SAM" id="SignalP"/>
    </source>
</evidence>
<dbReference type="Proteomes" id="UP000275772">
    <property type="component" value="Unassembled WGS sequence"/>
</dbReference>
<reference evidence="2 3" key="1">
    <citation type="submission" date="2017-11" db="EMBL/GenBank/DDBJ databases">
        <authorList>
            <person name="Kracher B."/>
        </authorList>
    </citation>
    <scope>NUCLEOTIDE SEQUENCE [LARGE SCALE GENOMIC DNA]</scope>
    <source>
        <strain evidence="2 3">RACE1</strain>
    </source>
</reference>
<dbReference type="EMBL" id="UNSH01000021">
    <property type="protein sequence ID" value="SZF00638.1"/>
    <property type="molecule type" value="Genomic_DNA"/>
</dbReference>
<accession>A0A383ULQ0</accession>
<evidence type="ECO:0000313" key="3">
    <source>
        <dbReference type="Proteomes" id="UP000275772"/>
    </source>
</evidence>